<dbReference type="Proteomes" id="UP000823749">
    <property type="component" value="Chromosome 3"/>
</dbReference>
<evidence type="ECO:0000313" key="2">
    <source>
        <dbReference type="Proteomes" id="UP000823749"/>
    </source>
</evidence>
<protein>
    <submittedName>
        <fullName evidence="1">Uncharacterized protein</fullName>
    </submittedName>
</protein>
<accession>A0AAV6L045</accession>
<keyword evidence="2" id="KW-1185">Reference proteome</keyword>
<name>A0AAV6L045_9ERIC</name>
<evidence type="ECO:0000313" key="1">
    <source>
        <dbReference type="EMBL" id="KAG5557711.1"/>
    </source>
</evidence>
<comment type="caution">
    <text evidence="1">The sequence shown here is derived from an EMBL/GenBank/DDBJ whole genome shotgun (WGS) entry which is preliminary data.</text>
</comment>
<dbReference type="EMBL" id="JACTNZ010000003">
    <property type="protein sequence ID" value="KAG5557711.1"/>
    <property type="molecule type" value="Genomic_DNA"/>
</dbReference>
<reference evidence="1" key="1">
    <citation type="submission" date="2020-08" db="EMBL/GenBank/DDBJ databases">
        <title>Plant Genome Project.</title>
        <authorList>
            <person name="Zhang R.-G."/>
        </authorList>
    </citation>
    <scope>NUCLEOTIDE SEQUENCE</scope>
    <source>
        <strain evidence="1">WSP0</strain>
        <tissue evidence="1">Leaf</tissue>
    </source>
</reference>
<proteinExistence type="predicted"/>
<sequence>MCHKFRQQFHWIRSSFLLLRLDYLVQCVTLTLIKWKFLYLKQCNPLPLNLLISKGTNSRIKLLNWRPTSHSLNLPKGE</sequence>
<organism evidence="1 2">
    <name type="scientific">Rhododendron griersonianum</name>
    <dbReference type="NCBI Taxonomy" id="479676"/>
    <lineage>
        <taxon>Eukaryota</taxon>
        <taxon>Viridiplantae</taxon>
        <taxon>Streptophyta</taxon>
        <taxon>Embryophyta</taxon>
        <taxon>Tracheophyta</taxon>
        <taxon>Spermatophyta</taxon>
        <taxon>Magnoliopsida</taxon>
        <taxon>eudicotyledons</taxon>
        <taxon>Gunneridae</taxon>
        <taxon>Pentapetalae</taxon>
        <taxon>asterids</taxon>
        <taxon>Ericales</taxon>
        <taxon>Ericaceae</taxon>
        <taxon>Ericoideae</taxon>
        <taxon>Rhodoreae</taxon>
        <taxon>Rhododendron</taxon>
    </lineage>
</organism>
<dbReference type="AlphaFoldDB" id="A0AAV6L045"/>
<gene>
    <name evidence="1" type="ORF">RHGRI_007831</name>
</gene>